<accession>A0AC35GJE3</accession>
<sequence length="803" mass="90537">MSSTSEPPGLCPLDCSICSNEMVDPIRLPCQHYCVKDKKCPICGKSVDISLLKDDSVLAYLIESSREQTEVCANCDLVIQPMYFCVTCQQPLCVNCKTSTHQAKIFSTHQIIDLEECGRARGRTICAEHNEPYILFCSDQRILMCVECFNNSSIDKRHNFVNIEAAHQICRQKLEKNANMLKLFQEELKEHVEVRKRVLQELDGNYSMASADIEKKSNELISKIVEIKNDLLEKVENERRDREAELKQQLQTFDNLMPPIKLNLLSASVFCSTASKIDLLHCYGDMIKSIQSITSNPMEPITFSSEVQQDYQEEFIKQIDKAFGFHSVLIPPPPPPPTLPKSFSQTVATISPVVQPRKIKSRSSSPQNGSYSNFFTTTSSCGSDLSQNRLQFALPIIGDLNGFFEEQYKKVELPLKQLSFELAYITKSLIDIQRDMTLHRMVIKKEDMESLIERCEVLDQKVFDHVTLMDSLQQVLRDGWQEQLDKIRRQQNIFKQKLHEGHYLQDYARQALSTALTLRPFAFYMGSVIAISDNKRSELIQPSPMEEICLQICNLEPDSRQRVEAIEKEEEARRQAREAARIEEQRPVREAKQSLKVTKEPRTKKKSTSSSVVVEPSRDRNAMGNVVTRASIRRQKLEAQHNSATGDSSFNTSTCSNGSISPREFPNSPIMSDISQASSPVPFEDIPSASPIILPQPPVPLPPPSTSPLILPQPVPATEMPSTSSPVPISIIPPPPPPPPEGHIAPIQPSTEEPVVHHPPPIATFQKPKLPSSVDTPSYETVRAREQLLEAIKERVKKIEADN</sequence>
<dbReference type="Proteomes" id="UP000887580">
    <property type="component" value="Unplaced"/>
</dbReference>
<organism evidence="1 2">
    <name type="scientific">Panagrolaimus sp. PS1159</name>
    <dbReference type="NCBI Taxonomy" id="55785"/>
    <lineage>
        <taxon>Eukaryota</taxon>
        <taxon>Metazoa</taxon>
        <taxon>Ecdysozoa</taxon>
        <taxon>Nematoda</taxon>
        <taxon>Chromadorea</taxon>
        <taxon>Rhabditida</taxon>
        <taxon>Tylenchina</taxon>
        <taxon>Panagrolaimomorpha</taxon>
        <taxon>Panagrolaimoidea</taxon>
        <taxon>Panagrolaimidae</taxon>
        <taxon>Panagrolaimus</taxon>
    </lineage>
</organism>
<protein>
    <submittedName>
        <fullName evidence="2">B box-type domain-containing protein</fullName>
    </submittedName>
</protein>
<dbReference type="WBParaSite" id="PS1159_v2.g5843.t1">
    <property type="protein sequence ID" value="PS1159_v2.g5843.t1"/>
    <property type="gene ID" value="PS1159_v2.g5843"/>
</dbReference>
<evidence type="ECO:0000313" key="1">
    <source>
        <dbReference type="Proteomes" id="UP000887580"/>
    </source>
</evidence>
<evidence type="ECO:0000313" key="2">
    <source>
        <dbReference type="WBParaSite" id="PS1159_v2.g5843.t1"/>
    </source>
</evidence>
<proteinExistence type="predicted"/>
<name>A0AC35GJE3_9BILA</name>
<reference evidence="2" key="1">
    <citation type="submission" date="2022-11" db="UniProtKB">
        <authorList>
            <consortium name="WormBaseParasite"/>
        </authorList>
    </citation>
    <scope>IDENTIFICATION</scope>
</reference>